<feature type="transmembrane region" description="Helical" evidence="6">
    <location>
        <begin position="284"/>
        <end position="305"/>
    </location>
</feature>
<evidence type="ECO:0000256" key="4">
    <source>
        <dbReference type="ARBA" id="ARBA00022989"/>
    </source>
</evidence>
<feature type="transmembrane region" description="Helical" evidence="6">
    <location>
        <begin position="317"/>
        <end position="336"/>
    </location>
</feature>
<comment type="caution">
    <text evidence="10">The sequence shown here is derived from an EMBL/GenBank/DDBJ whole genome shotgun (WGS) entry which is preliminary data.</text>
</comment>
<dbReference type="InterPro" id="IPR054321">
    <property type="entry name" value="PspC-rel_TM"/>
</dbReference>
<name>A0ABW9J4I8_9SPHI</name>
<reference evidence="10 11" key="1">
    <citation type="submission" date="2024-12" db="EMBL/GenBank/DDBJ databases">
        <authorList>
            <person name="Hu S."/>
        </authorList>
    </citation>
    <scope>NUCLEOTIDE SEQUENCE [LARGE SCALE GENOMIC DNA]</scope>
    <source>
        <strain evidence="10 11">THG-T11</strain>
    </source>
</reference>
<dbReference type="PANTHER" id="PTHR33885">
    <property type="entry name" value="PHAGE SHOCK PROTEIN C"/>
    <property type="match status" value="1"/>
</dbReference>
<feature type="domain" description="PspC-related transmembrane region" evidence="8">
    <location>
        <begin position="209"/>
        <end position="344"/>
    </location>
</feature>
<dbReference type="InterPro" id="IPR007168">
    <property type="entry name" value="Phageshock_PspC_N"/>
</dbReference>
<organism evidence="10 11">
    <name type="scientific">Pedobacter ureilyticus</name>
    <dbReference type="NCBI Taxonomy" id="1393051"/>
    <lineage>
        <taxon>Bacteria</taxon>
        <taxon>Pseudomonadati</taxon>
        <taxon>Bacteroidota</taxon>
        <taxon>Sphingobacteriia</taxon>
        <taxon>Sphingobacteriales</taxon>
        <taxon>Sphingobacteriaceae</taxon>
        <taxon>Pedobacter</taxon>
    </lineage>
</organism>
<evidence type="ECO:0000313" key="10">
    <source>
        <dbReference type="EMBL" id="MFN0255452.1"/>
    </source>
</evidence>
<comment type="subcellular location">
    <subcellularLocation>
        <location evidence="1">Cell membrane</location>
        <topology evidence="1">Single-pass membrane protein</topology>
    </subcellularLocation>
</comment>
<keyword evidence="3 6" id="KW-0812">Transmembrane</keyword>
<keyword evidence="5 6" id="KW-0472">Membrane</keyword>
<dbReference type="Proteomes" id="UP001517247">
    <property type="component" value="Unassembled WGS sequence"/>
</dbReference>
<protein>
    <submittedName>
        <fullName evidence="10">PspC domain-containing protein</fullName>
    </submittedName>
</protein>
<dbReference type="InterPro" id="IPR052027">
    <property type="entry name" value="PspC"/>
</dbReference>
<feature type="domain" description="PspC-related ToastRack" evidence="9">
    <location>
        <begin position="398"/>
        <end position="526"/>
    </location>
</feature>
<evidence type="ECO:0000256" key="1">
    <source>
        <dbReference type="ARBA" id="ARBA00004162"/>
    </source>
</evidence>
<evidence type="ECO:0000313" key="11">
    <source>
        <dbReference type="Proteomes" id="UP001517247"/>
    </source>
</evidence>
<sequence length="540" mass="62250">MNKTIIINIGNSIIHIEEEAYEILMVYLNEIKQHFAKNADDFEIVKDIENRIAEMFAEILQKGQKQVIDVADVRGVIAQMGSVQDFVNDEEEEVRTENFYANYNGVKKLYRDTDEGVIAGVCAGLGHYLNVEARWLRLAFFLLTFLAGTSILVYLILWVVTPRASSRSERMEMKGEATNLYGYKKSFDDELAALKANMKSANDHLAPAMKKSGNFIAQTLKAFGRLIRWIFRFFGKTMAICFIVFGFGMLIFLIVCLGLLLGFWDENTYQSFPLNVIDTSFRDGLVFHAFLTFFIPILALVLFALKVVNNRIEISKYVWFGLLIVWLVGAGTSGYYTAKILGEFKDEAELVQHTDLKQYQTYVIDVDKSMVFNKQDSIRYHLQDMDMGTRTVVENFDDGLFRNPRNVSFEIEKSLDGKASISATYEAQGRDFEAALKNAQNIEYKFAQKDSALVFNPALRLKQSGAWRGQRVHLVLRIPVGARVLINENSHRYWSFYQYYNCREDRRFEENPYRESIMTEEGLKCRYDLENPKEEEKNGQ</sequence>
<evidence type="ECO:0000256" key="3">
    <source>
        <dbReference type="ARBA" id="ARBA00022692"/>
    </source>
</evidence>
<dbReference type="Pfam" id="PF22571">
    <property type="entry name" value="LiaI-LiaF-TM_PspC"/>
    <property type="match status" value="1"/>
</dbReference>
<evidence type="ECO:0000256" key="6">
    <source>
        <dbReference type="SAM" id="Phobius"/>
    </source>
</evidence>
<dbReference type="Pfam" id="PF04024">
    <property type="entry name" value="PspC"/>
    <property type="match status" value="1"/>
</dbReference>
<evidence type="ECO:0000256" key="5">
    <source>
        <dbReference type="ARBA" id="ARBA00023136"/>
    </source>
</evidence>
<keyword evidence="4 6" id="KW-1133">Transmembrane helix</keyword>
<feature type="transmembrane region" description="Helical" evidence="6">
    <location>
        <begin position="138"/>
        <end position="161"/>
    </location>
</feature>
<dbReference type="InterPro" id="IPR054319">
    <property type="entry name" value="PspC-rel_ToastRack"/>
</dbReference>
<proteinExistence type="predicted"/>
<evidence type="ECO:0000259" key="7">
    <source>
        <dbReference type="Pfam" id="PF04024"/>
    </source>
</evidence>
<dbReference type="RefSeq" id="WP_138722554.1">
    <property type="nucleotide sequence ID" value="NZ_SSHJ02000005.1"/>
</dbReference>
<keyword evidence="2" id="KW-1003">Cell membrane</keyword>
<dbReference type="EMBL" id="SSHJ02000005">
    <property type="protein sequence ID" value="MFN0255452.1"/>
    <property type="molecule type" value="Genomic_DNA"/>
</dbReference>
<dbReference type="Pfam" id="PF22744">
    <property type="entry name" value="Toast-rack_PspC-Cterm"/>
    <property type="match status" value="1"/>
</dbReference>
<keyword evidence="11" id="KW-1185">Reference proteome</keyword>
<evidence type="ECO:0000259" key="9">
    <source>
        <dbReference type="Pfam" id="PF22744"/>
    </source>
</evidence>
<accession>A0ABW9J4I8</accession>
<evidence type="ECO:0000256" key="2">
    <source>
        <dbReference type="ARBA" id="ARBA00022475"/>
    </source>
</evidence>
<gene>
    <name evidence="10" type="ORF">E6A44_007705</name>
</gene>
<feature type="transmembrane region" description="Helical" evidence="6">
    <location>
        <begin position="238"/>
        <end position="264"/>
    </location>
</feature>
<dbReference type="PANTHER" id="PTHR33885:SF3">
    <property type="entry name" value="PHAGE SHOCK PROTEIN C"/>
    <property type="match status" value="1"/>
</dbReference>
<feature type="domain" description="Phage shock protein PspC N-terminal" evidence="7">
    <location>
        <begin position="107"/>
        <end position="163"/>
    </location>
</feature>
<evidence type="ECO:0000259" key="8">
    <source>
        <dbReference type="Pfam" id="PF22571"/>
    </source>
</evidence>